<dbReference type="PANTHER" id="PTHR32274:SF1">
    <property type="entry name" value="NEDD4-BINDING PROTEIN 3"/>
    <property type="match status" value="1"/>
</dbReference>
<dbReference type="OrthoDB" id="10030037at2759"/>
<keyword evidence="6" id="KW-0524">Neurogenesis</keyword>
<proteinExistence type="inferred from homology"/>
<feature type="region of interest" description="Disordered" evidence="11">
    <location>
        <begin position="49"/>
        <end position="129"/>
    </location>
</feature>
<reference evidence="12 13" key="1">
    <citation type="submission" date="2018-07" db="EMBL/GenBank/DDBJ databases">
        <title>A high quality draft genome assembly of the barn swallow (H. rustica rustica).</title>
        <authorList>
            <person name="Formenti G."/>
            <person name="Chiara M."/>
            <person name="Poveda L."/>
            <person name="Francoijs K.-J."/>
            <person name="Bonisoli-Alquati A."/>
            <person name="Canova L."/>
            <person name="Gianfranceschi L."/>
            <person name="Horner D.S."/>
            <person name="Saino N."/>
        </authorList>
    </citation>
    <scope>NUCLEOTIDE SEQUENCE [LARGE SCALE GENOMIC DNA]</scope>
    <source>
        <strain evidence="12">Chelidonia</strain>
        <tissue evidence="12">Blood</tissue>
    </source>
</reference>
<dbReference type="GO" id="GO:0030424">
    <property type="term" value="C:axon"/>
    <property type="evidence" value="ECO:0007669"/>
    <property type="project" value="UniProtKB-SubCell"/>
</dbReference>
<accession>A0A3M0J6V7</accession>
<feature type="region of interest" description="Disordered" evidence="11">
    <location>
        <begin position="208"/>
        <end position="247"/>
    </location>
</feature>
<dbReference type="GO" id="GO:0031410">
    <property type="term" value="C:cytoplasmic vesicle"/>
    <property type="evidence" value="ECO:0007669"/>
    <property type="project" value="UniProtKB-SubCell"/>
</dbReference>
<evidence type="ECO:0000256" key="2">
    <source>
        <dbReference type="ARBA" id="ARBA00004489"/>
    </source>
</evidence>
<protein>
    <recommendedName>
        <fullName evidence="14">NEDD4-binding protein 3</fullName>
    </recommendedName>
</protein>
<keyword evidence="9" id="KW-0968">Cytoplasmic vesicle</keyword>
<feature type="compositionally biased region" description="Polar residues" evidence="11">
    <location>
        <begin position="422"/>
        <end position="439"/>
    </location>
</feature>
<comment type="subcellular location">
    <subcellularLocation>
        <location evidence="2">Cell projection</location>
        <location evidence="2">Axon</location>
    </subcellularLocation>
    <subcellularLocation>
        <location evidence="1">Cell projection</location>
        <location evidence="1">Dendrite</location>
    </subcellularLocation>
    <subcellularLocation>
        <location evidence="3">Cytoplasmic vesicle</location>
    </subcellularLocation>
</comment>
<evidence type="ECO:0000256" key="9">
    <source>
        <dbReference type="ARBA" id="ARBA00023329"/>
    </source>
</evidence>
<gene>
    <name evidence="12" type="ORF">DUI87_26680</name>
</gene>
<dbReference type="GO" id="GO:0030425">
    <property type="term" value="C:dendrite"/>
    <property type="evidence" value="ECO:0007669"/>
    <property type="project" value="UniProtKB-SubCell"/>
</dbReference>
<dbReference type="EMBL" id="QRBI01000172">
    <property type="protein sequence ID" value="RMB96615.1"/>
    <property type="molecule type" value="Genomic_DNA"/>
</dbReference>
<dbReference type="InterPro" id="IPR033571">
    <property type="entry name" value="N4BP3"/>
</dbReference>
<keyword evidence="13" id="KW-1185">Reference proteome</keyword>
<evidence type="ECO:0000256" key="11">
    <source>
        <dbReference type="SAM" id="MobiDB-lite"/>
    </source>
</evidence>
<evidence type="ECO:0000256" key="5">
    <source>
        <dbReference type="ARBA" id="ARBA00022473"/>
    </source>
</evidence>
<evidence type="ECO:0000313" key="13">
    <source>
        <dbReference type="Proteomes" id="UP000269221"/>
    </source>
</evidence>
<dbReference type="Pfam" id="PF06818">
    <property type="entry name" value="Fez1"/>
    <property type="match status" value="2"/>
</dbReference>
<feature type="compositionally biased region" description="Basic and acidic residues" evidence="11">
    <location>
        <begin position="82"/>
        <end position="92"/>
    </location>
</feature>
<evidence type="ECO:0008006" key="14">
    <source>
        <dbReference type="Google" id="ProtNLM"/>
    </source>
</evidence>
<feature type="region of interest" description="Disordered" evidence="11">
    <location>
        <begin position="422"/>
        <end position="444"/>
    </location>
</feature>
<evidence type="ECO:0000256" key="4">
    <source>
        <dbReference type="ARBA" id="ARBA00010640"/>
    </source>
</evidence>
<evidence type="ECO:0000256" key="7">
    <source>
        <dbReference type="ARBA" id="ARBA00023054"/>
    </source>
</evidence>
<feature type="compositionally biased region" description="Polar residues" evidence="11">
    <location>
        <begin position="208"/>
        <end position="218"/>
    </location>
</feature>
<comment type="similarity">
    <text evidence="4">Belongs to the N4BP3 family.</text>
</comment>
<comment type="caution">
    <text evidence="12">The sequence shown here is derived from an EMBL/GenBank/DDBJ whole genome shotgun (WGS) entry which is preliminary data.</text>
</comment>
<dbReference type="AlphaFoldDB" id="A0A3M0J6V7"/>
<evidence type="ECO:0000256" key="6">
    <source>
        <dbReference type="ARBA" id="ARBA00022902"/>
    </source>
</evidence>
<keyword evidence="5" id="KW-0217">Developmental protein</keyword>
<dbReference type="Proteomes" id="UP000269221">
    <property type="component" value="Unassembled WGS sequence"/>
</dbReference>
<dbReference type="PANTHER" id="PTHR32274">
    <property type="entry name" value="NEDD4-BINDING PROTEIN 3"/>
    <property type="match status" value="1"/>
</dbReference>
<dbReference type="GO" id="GO:0007399">
    <property type="term" value="P:nervous system development"/>
    <property type="evidence" value="ECO:0007669"/>
    <property type="project" value="UniProtKB-KW"/>
</dbReference>
<evidence type="ECO:0000256" key="3">
    <source>
        <dbReference type="ARBA" id="ARBA00004541"/>
    </source>
</evidence>
<feature type="compositionally biased region" description="Basic and acidic residues" evidence="11">
    <location>
        <begin position="99"/>
        <end position="129"/>
    </location>
</feature>
<evidence type="ECO:0000256" key="1">
    <source>
        <dbReference type="ARBA" id="ARBA00004279"/>
    </source>
</evidence>
<feature type="coiled-coil region" evidence="10">
    <location>
        <begin position="256"/>
        <end position="355"/>
    </location>
</feature>
<keyword evidence="8" id="KW-0966">Cell projection</keyword>
<keyword evidence="7 10" id="KW-0175">Coiled coil</keyword>
<evidence type="ECO:0000256" key="10">
    <source>
        <dbReference type="SAM" id="Coils"/>
    </source>
</evidence>
<name>A0A3M0J6V7_HIRRU</name>
<sequence length="562" mass="63741">MAAAQGPVTCEPDTRVLGTYLSSEPVGIVGSMGSVGSLVEKQDLSPLELRAPLGGSRGLRQPDGLLRKGPSQRELFGYLHGAKKEARAERKHQASGACYKRDYESDRENRSPERCSREHHRGADFSKSSLPERGRFDKCRIRPSAFKAVAGKGLVSMQGLSSSKGQKLSKSNGSLHTLLSQSSTAAPQHGPLRTHLLHAISLDEASDSSHNSIQSFPSYGSRLKPAQSHMATLSRLQSPGEPPPPYEFSYSLEDAVKQLEDRLQETGGELRQLKRSLSETEDPFTQAFEDKQRLWLDELEDLKQMYMARLQQVMQQAQRGQRALQLQLYKAQQEKKRLQEELSLQQCQCEEAKLRQSQGEHGSPKLEETKWEVCQKAAEISLLKQQLRDTQEEMAQKLGEIFSLKTQLREAKAEVQARDSQLAQLADSFQSPPEPSTSLPLGDDPMPSCQDFPGCETDDSKCRGLQSDSAEPLERQVEWLWAELLRERRQGQLQAVNFELERKTWQEEKEKVLRYQRELQASYMEMYHRSQALERELRQLRAEPRDVRIDSPWIERVESSKI</sequence>
<evidence type="ECO:0000313" key="12">
    <source>
        <dbReference type="EMBL" id="RMB96615.1"/>
    </source>
</evidence>
<organism evidence="12 13">
    <name type="scientific">Hirundo rustica rustica</name>
    <dbReference type="NCBI Taxonomy" id="333673"/>
    <lineage>
        <taxon>Eukaryota</taxon>
        <taxon>Metazoa</taxon>
        <taxon>Chordata</taxon>
        <taxon>Craniata</taxon>
        <taxon>Vertebrata</taxon>
        <taxon>Euteleostomi</taxon>
        <taxon>Archelosauria</taxon>
        <taxon>Archosauria</taxon>
        <taxon>Dinosauria</taxon>
        <taxon>Saurischia</taxon>
        <taxon>Theropoda</taxon>
        <taxon>Coelurosauria</taxon>
        <taxon>Aves</taxon>
        <taxon>Neognathae</taxon>
        <taxon>Neoaves</taxon>
        <taxon>Telluraves</taxon>
        <taxon>Australaves</taxon>
        <taxon>Passeriformes</taxon>
        <taxon>Sylvioidea</taxon>
        <taxon>Hirundinidae</taxon>
        <taxon>Hirundo</taxon>
    </lineage>
</organism>
<evidence type="ECO:0000256" key="8">
    <source>
        <dbReference type="ARBA" id="ARBA00023273"/>
    </source>
</evidence>